<dbReference type="EMBL" id="LQYT01000147">
    <property type="protein sequence ID" value="KYD07612.1"/>
    <property type="molecule type" value="Genomic_DNA"/>
</dbReference>
<dbReference type="Proteomes" id="UP000075683">
    <property type="component" value="Unassembled WGS sequence"/>
</dbReference>
<evidence type="ECO:0000313" key="2">
    <source>
        <dbReference type="Proteomes" id="UP000075683"/>
    </source>
</evidence>
<dbReference type="GO" id="GO:0030420">
    <property type="term" value="P:establishment of competence for transformation"/>
    <property type="evidence" value="ECO:0007669"/>
    <property type="project" value="InterPro"/>
</dbReference>
<gene>
    <name evidence="1" type="ORF">B4135_4293</name>
</gene>
<dbReference type="STRING" id="301148.B4135_4293"/>
<proteinExistence type="predicted"/>
<comment type="caution">
    <text evidence="1">The sequence shown here is derived from an EMBL/GenBank/DDBJ whole genome shotgun (WGS) entry which is preliminary data.</text>
</comment>
<name>A0A150L7C1_9BACI</name>
<dbReference type="RefSeq" id="WP_061570359.1">
    <property type="nucleotide sequence ID" value="NZ_LQYT01000147.1"/>
</dbReference>
<dbReference type="Pfam" id="PF06338">
    <property type="entry name" value="ComK"/>
    <property type="match status" value="1"/>
</dbReference>
<evidence type="ECO:0000313" key="1">
    <source>
        <dbReference type="EMBL" id="KYD07612.1"/>
    </source>
</evidence>
<dbReference type="OrthoDB" id="2417337at2"/>
<organism evidence="1 2">
    <name type="scientific">Caldibacillus debilis</name>
    <dbReference type="NCBI Taxonomy" id="301148"/>
    <lineage>
        <taxon>Bacteria</taxon>
        <taxon>Bacillati</taxon>
        <taxon>Bacillota</taxon>
        <taxon>Bacilli</taxon>
        <taxon>Bacillales</taxon>
        <taxon>Bacillaceae</taxon>
        <taxon>Caldibacillus</taxon>
    </lineage>
</organism>
<reference evidence="1 2" key="1">
    <citation type="submission" date="2016-01" db="EMBL/GenBank/DDBJ databases">
        <title>Draft Genome Sequences of Seven Thermophilic Sporeformers Isolated from Foods.</title>
        <authorList>
            <person name="Berendsen E.M."/>
            <person name="Wells-Bennik M.H."/>
            <person name="Krawcyk A.O."/>
            <person name="De Jong A."/>
            <person name="Holsappel S."/>
            <person name="Eijlander R.T."/>
            <person name="Kuipers O.P."/>
        </authorList>
    </citation>
    <scope>NUCLEOTIDE SEQUENCE [LARGE SCALE GENOMIC DNA]</scope>
    <source>
        <strain evidence="1 2">B4135</strain>
    </source>
</reference>
<dbReference type="InterPro" id="IPR010461">
    <property type="entry name" value="ComK"/>
</dbReference>
<accession>A0A150L7C1</accession>
<evidence type="ECO:0008006" key="3">
    <source>
        <dbReference type="Google" id="ProtNLM"/>
    </source>
</evidence>
<dbReference type="AlphaFoldDB" id="A0A150L7C1"/>
<sequence length="177" mass="20412">MDYAVSKDVTKDNGYHIRTKTYDIKPWAFEKNFSVVFDEDGIFLVEKKPIRLIEEACIIYGSSLSGRRTAVIEQFDYPFKTPIPISPEKYIFAYPSASITSPECEWFFANNILHIANNTNAYGSVVTFRNGTKITSATPPHLLKKQLERTALCMIMLVMNNRMEYQRLFSKLFEIAQ</sequence>
<protein>
    <recommendedName>
        <fullName evidence="3">Competence protein</fullName>
    </recommendedName>
</protein>